<evidence type="ECO:0000313" key="2">
    <source>
        <dbReference type="EMBL" id="WAJ24099.1"/>
    </source>
</evidence>
<keyword evidence="3" id="KW-1185">Reference proteome</keyword>
<dbReference type="RefSeq" id="WP_268115321.1">
    <property type="nucleotide sequence ID" value="NZ_CP113524.1"/>
</dbReference>
<dbReference type="InterPro" id="IPR001296">
    <property type="entry name" value="Glyco_trans_1"/>
</dbReference>
<dbReference type="InterPro" id="IPR050194">
    <property type="entry name" value="Glycosyltransferase_grp1"/>
</dbReference>
<dbReference type="PANTHER" id="PTHR45947:SF3">
    <property type="entry name" value="SULFOQUINOVOSYL TRANSFERASE SQD2"/>
    <property type="match status" value="1"/>
</dbReference>
<dbReference type="SUPFAM" id="SSF53756">
    <property type="entry name" value="UDP-Glycosyltransferase/glycogen phosphorylase"/>
    <property type="match status" value="1"/>
</dbReference>
<dbReference type="Gene3D" id="3.40.50.720">
    <property type="entry name" value="NAD(P)-binding Rossmann-like Domain"/>
    <property type="match status" value="1"/>
</dbReference>
<dbReference type="EMBL" id="CP113524">
    <property type="protein sequence ID" value="WAJ24099.1"/>
    <property type="molecule type" value="Genomic_DNA"/>
</dbReference>
<dbReference type="CDD" id="cd03801">
    <property type="entry name" value="GT4_PimA-like"/>
    <property type="match status" value="1"/>
</dbReference>
<evidence type="ECO:0000259" key="1">
    <source>
        <dbReference type="Pfam" id="PF00534"/>
    </source>
</evidence>
<evidence type="ECO:0000313" key="3">
    <source>
        <dbReference type="Proteomes" id="UP001163115"/>
    </source>
</evidence>
<dbReference type="Proteomes" id="UP001163115">
    <property type="component" value="Chromosome"/>
</dbReference>
<dbReference type="PANTHER" id="PTHR45947">
    <property type="entry name" value="SULFOQUINOVOSYL TRANSFERASE SQD2"/>
    <property type="match status" value="1"/>
</dbReference>
<dbReference type="Pfam" id="PF16994">
    <property type="entry name" value="Glyco_trans_4_5"/>
    <property type="match status" value="1"/>
</dbReference>
<dbReference type="InterPro" id="IPR041693">
    <property type="entry name" value="Glyco_trans_4_5"/>
</dbReference>
<accession>A0ABY7ABM2</accession>
<reference evidence="2" key="1">
    <citation type="submission" date="2022-11" db="EMBL/GenBank/DDBJ databases">
        <title>Lacrimispora xylanolytica sy1, complete genome.</title>
        <authorList>
            <person name="Choi S."/>
        </authorList>
    </citation>
    <scope>NUCLEOTIDE SEQUENCE</scope>
    <source>
        <strain evidence="2">Sy1</strain>
    </source>
</reference>
<dbReference type="Pfam" id="PF00534">
    <property type="entry name" value="Glycos_transf_1"/>
    <property type="match status" value="1"/>
</dbReference>
<gene>
    <name evidence="2" type="ORF">OW255_00810</name>
</gene>
<proteinExistence type="predicted"/>
<name>A0ABY7ABM2_9FIRM</name>
<sequence>MRIIIFGIGKMYERHKHELSKLPIVAFLDNDPSNQGATLNGVIIESPSNIHKYSYDYIFIMSVHYKEMRKQLLQQGVSSTRIIDIEHRGFLEGLHEIKYYIKKKKIKNRKSILLCSHDLCLTGAPLVLYYAASILKDYYNITVFSKSDGPLRYDYLELDISVVICNDISLDNLEIYKFFDEFDLLFVNTLVFSTNINDMASLNKPVLWWLHEDKDVYNYLGISSIKCILNENIYPYSVSTCVDSVFYQHYDAEIKRMRYGIPYENNKSESKEKNKLIFAIVGSVGKRKAQDIFIEATKKLTTNNENIECWIIGEIQDEYRNMYEREKGVRVFGSLSHEQVMELYLDIDIIVCPSLYDPLPVVLTEGMMLKKVCIMSDTTGTAEIIEPYKNGLICKSGDVDDLAGKMQWVINNNEKLPAIGEEAYNVYENYFSMNQYKKSLINNISDLLNATRKRNQ</sequence>
<organism evidence="2 3">
    <name type="scientific">Lacrimispora xylanolytica</name>
    <dbReference type="NCBI Taxonomy" id="29375"/>
    <lineage>
        <taxon>Bacteria</taxon>
        <taxon>Bacillati</taxon>
        <taxon>Bacillota</taxon>
        <taxon>Clostridia</taxon>
        <taxon>Lachnospirales</taxon>
        <taxon>Lachnospiraceae</taxon>
        <taxon>Lacrimispora</taxon>
    </lineage>
</organism>
<feature type="domain" description="Glycosyl transferase family 1" evidence="1">
    <location>
        <begin position="266"/>
        <end position="425"/>
    </location>
</feature>
<protein>
    <submittedName>
        <fullName evidence="2">Glycosyltransferase family 4 protein</fullName>
    </submittedName>
</protein>
<dbReference type="Gene3D" id="3.40.50.2000">
    <property type="entry name" value="Glycogen Phosphorylase B"/>
    <property type="match status" value="1"/>
</dbReference>